<dbReference type="Gene3D" id="3.30.40.10">
    <property type="entry name" value="Zinc/RING finger domain, C3HC4 (zinc finger)"/>
    <property type="match status" value="1"/>
</dbReference>
<sequence length="516" mass="58586">MLLEVHPYPVFGFSANLDWSTLNFVEPIDDIRVCSACGVVARKTAFLSCRHVLCEPCYEQWKTGVKVCFLDGELCPEDEVHWMQFPEQKMMGRQVSCWNRTYGCETITDVSSLAEHFHRDCAHHCTCCAKCSSMVLRKNIVAHLQSNCANHVLHRQSSTPQRDDVSKNVECLREGLCSLESAFRSASHNDALSSSSLQRITASNEHHLNPLLAMADEVEEVSQMTMQASSEVKRSSERHVNQRAELRNFGVELCAELEEIKRVANEVCHSEATNQHKNRKLDEQAGNLQSLQRELLSISCALEEMKNKVHCEVAASKLEEADNKVHREVAASKLEEENDVHNEPNIRTREAEEAFVEVLRASSLTCTAICDDETIILTGFTSVIENELRMPIEVLWGVRNWSKILHKIEANRFIKCGAHVTVAHRYKIYLAILACPDSRQRFQFWPCVSAQSGFTLTASPKTMKIVFLSEEKRGPEHELYRAKSGSFLTQRFGIADLEHGVSVQDDKLEVCFKFFY</sequence>
<evidence type="ECO:0000256" key="3">
    <source>
        <dbReference type="ARBA" id="ARBA00022833"/>
    </source>
</evidence>
<dbReference type="SUPFAM" id="SSF49599">
    <property type="entry name" value="TRAF domain-like"/>
    <property type="match status" value="1"/>
</dbReference>
<dbReference type="SUPFAM" id="SSF57850">
    <property type="entry name" value="RING/U-box"/>
    <property type="match status" value="1"/>
</dbReference>
<dbReference type="InterPro" id="IPR001841">
    <property type="entry name" value="Znf_RING"/>
</dbReference>
<keyword evidence="1" id="KW-0479">Metal-binding</keyword>
<keyword evidence="3" id="KW-0862">Zinc</keyword>
<organism evidence="7">
    <name type="scientific">Rhipicephalus microplus</name>
    <name type="common">Cattle tick</name>
    <name type="synonym">Boophilus microplus</name>
    <dbReference type="NCBI Taxonomy" id="6941"/>
    <lineage>
        <taxon>Eukaryota</taxon>
        <taxon>Metazoa</taxon>
        <taxon>Ecdysozoa</taxon>
        <taxon>Arthropoda</taxon>
        <taxon>Chelicerata</taxon>
        <taxon>Arachnida</taxon>
        <taxon>Acari</taxon>
        <taxon>Parasitiformes</taxon>
        <taxon>Ixodida</taxon>
        <taxon>Ixodoidea</taxon>
        <taxon>Ixodidae</taxon>
        <taxon>Rhipicephalinae</taxon>
        <taxon>Rhipicephalus</taxon>
        <taxon>Boophilus</taxon>
    </lineage>
</organism>
<keyword evidence="2 4" id="KW-0863">Zinc-finger</keyword>
<name>A0A6M2D6B9_RHIMP</name>
<evidence type="ECO:0000313" key="7">
    <source>
        <dbReference type="EMBL" id="NOV41505.1"/>
    </source>
</evidence>
<dbReference type="InterPro" id="IPR013083">
    <property type="entry name" value="Znf_RING/FYVE/PHD"/>
</dbReference>
<feature type="coiled-coil region" evidence="5">
    <location>
        <begin position="274"/>
        <end position="308"/>
    </location>
</feature>
<proteinExistence type="predicted"/>
<accession>A0A6M2D6B9</accession>
<feature type="domain" description="RING-type" evidence="6">
    <location>
        <begin position="34"/>
        <end position="79"/>
    </location>
</feature>
<dbReference type="GO" id="GO:0008270">
    <property type="term" value="F:zinc ion binding"/>
    <property type="evidence" value="ECO:0007669"/>
    <property type="project" value="UniProtKB-KW"/>
</dbReference>
<evidence type="ECO:0000256" key="1">
    <source>
        <dbReference type="ARBA" id="ARBA00022723"/>
    </source>
</evidence>
<reference evidence="7" key="1">
    <citation type="submission" date="2019-09" db="EMBL/GenBank/DDBJ databases">
        <title>Organ-specific transcriptomic study of the physiology of the cattle tick, Rhipicephalus microplus.</title>
        <authorList>
            <person name="Tirloni L."/>
            <person name="Braz G."/>
            <person name="Gandara A.C.P."/>
            <person name="Sabadin G.A."/>
            <person name="da Silva R.M."/>
            <person name="Guizzo M.G."/>
            <person name="Machado J.A."/>
            <person name="Costa E.P."/>
            <person name="Gomes H.F."/>
            <person name="Moraes J."/>
            <person name="Mota M.B.S."/>
            <person name="Mesquita R.D."/>
            <person name="Alvarenga P.H."/>
            <person name="Alves F."/>
            <person name="Seixas A."/>
            <person name="da Fonseca R.N."/>
            <person name="Fogaca A."/>
            <person name="Logullo C."/>
            <person name="Tanaka A."/>
            <person name="Daffre S."/>
            <person name="Termignoni C."/>
            <person name="Vaz I.S.Jr."/>
            <person name="Oliveira P.L."/>
            <person name="Ribeiro J.M."/>
        </authorList>
    </citation>
    <scope>NUCLEOTIDE SEQUENCE</scope>
    <source>
        <strain evidence="7">Porto Alegre</strain>
    </source>
</reference>
<keyword evidence="7" id="KW-0675">Receptor</keyword>
<evidence type="ECO:0000259" key="6">
    <source>
        <dbReference type="PROSITE" id="PS50089"/>
    </source>
</evidence>
<dbReference type="VEuPathDB" id="VectorBase:LOC119164482"/>
<evidence type="ECO:0000256" key="2">
    <source>
        <dbReference type="ARBA" id="ARBA00022771"/>
    </source>
</evidence>
<keyword evidence="5" id="KW-0175">Coiled coil</keyword>
<dbReference type="InterPro" id="IPR017907">
    <property type="entry name" value="Znf_RING_CS"/>
</dbReference>
<protein>
    <submittedName>
        <fullName evidence="7">Putative tumor necrosis factor receptor-associated factor</fullName>
    </submittedName>
</protein>
<dbReference type="PROSITE" id="PS50089">
    <property type="entry name" value="ZF_RING_2"/>
    <property type="match status" value="1"/>
</dbReference>
<dbReference type="EMBL" id="GHWJ01008768">
    <property type="protein sequence ID" value="NOV41505.1"/>
    <property type="molecule type" value="Transcribed_RNA"/>
</dbReference>
<evidence type="ECO:0000256" key="5">
    <source>
        <dbReference type="SAM" id="Coils"/>
    </source>
</evidence>
<dbReference type="PROSITE" id="PS00518">
    <property type="entry name" value="ZF_RING_1"/>
    <property type="match status" value="1"/>
</dbReference>
<dbReference type="AlphaFoldDB" id="A0A6M2D6B9"/>
<dbReference type="OrthoDB" id="6512009at2759"/>
<evidence type="ECO:0000256" key="4">
    <source>
        <dbReference type="PROSITE-ProRule" id="PRU00175"/>
    </source>
</evidence>